<keyword evidence="3" id="KW-1185">Reference proteome</keyword>
<feature type="compositionally biased region" description="Basic residues" evidence="1">
    <location>
        <begin position="1"/>
        <end position="14"/>
    </location>
</feature>
<evidence type="ECO:0000313" key="2">
    <source>
        <dbReference type="EMBL" id="KAK6499276.1"/>
    </source>
</evidence>
<gene>
    <name evidence="2" type="ORF">TWF506_003903</name>
</gene>
<dbReference type="Proteomes" id="UP001307849">
    <property type="component" value="Unassembled WGS sequence"/>
</dbReference>
<proteinExistence type="predicted"/>
<evidence type="ECO:0000313" key="3">
    <source>
        <dbReference type="Proteomes" id="UP001307849"/>
    </source>
</evidence>
<name>A0AAN8MX66_9PEZI</name>
<dbReference type="EMBL" id="JAVHJM010000013">
    <property type="protein sequence ID" value="KAK6499276.1"/>
    <property type="molecule type" value="Genomic_DNA"/>
</dbReference>
<organism evidence="2 3">
    <name type="scientific">Arthrobotrys conoides</name>
    <dbReference type="NCBI Taxonomy" id="74498"/>
    <lineage>
        <taxon>Eukaryota</taxon>
        <taxon>Fungi</taxon>
        <taxon>Dikarya</taxon>
        <taxon>Ascomycota</taxon>
        <taxon>Pezizomycotina</taxon>
        <taxon>Orbiliomycetes</taxon>
        <taxon>Orbiliales</taxon>
        <taxon>Orbiliaceae</taxon>
        <taxon>Arthrobotrys</taxon>
    </lineage>
</organism>
<comment type="caution">
    <text evidence="2">The sequence shown here is derived from an EMBL/GenBank/DDBJ whole genome shotgun (WGS) entry which is preliminary data.</text>
</comment>
<reference evidence="2 3" key="1">
    <citation type="submission" date="2019-10" db="EMBL/GenBank/DDBJ databases">
        <authorList>
            <person name="Palmer J.M."/>
        </authorList>
    </citation>
    <scope>NUCLEOTIDE SEQUENCE [LARGE SCALE GENOMIC DNA]</scope>
    <source>
        <strain evidence="2 3">TWF506</strain>
    </source>
</reference>
<feature type="region of interest" description="Disordered" evidence="1">
    <location>
        <begin position="1"/>
        <end position="33"/>
    </location>
</feature>
<dbReference type="AlphaFoldDB" id="A0AAN8MX66"/>
<evidence type="ECO:0000256" key="1">
    <source>
        <dbReference type="SAM" id="MobiDB-lite"/>
    </source>
</evidence>
<protein>
    <submittedName>
        <fullName evidence="2">Uncharacterized protein</fullName>
    </submittedName>
</protein>
<sequence length="209" mass="24094">MSPRILTKKNKRKERAVPRSQISGVAKKTEKKSSSRIFLADDVPYAPPSSSRSWISRVFGFNATRCREPPERCSRFHVQTDFARNQVWDTSQFLGPDPKLVRAWSNLAPRRETPSIVKVGNIRIPEDAILVEEEDVLPPLVPMSRLEYALLRRPYLPPVPLFRDQAAQPEDLLCCRTRHSQLPEIPFADDISNWIISTEDIFCTYEILY</sequence>
<accession>A0AAN8MX66</accession>